<feature type="compositionally biased region" description="Basic and acidic residues" evidence="1">
    <location>
        <begin position="63"/>
        <end position="80"/>
    </location>
</feature>
<evidence type="ECO:0000256" key="2">
    <source>
        <dbReference type="SAM" id="SignalP"/>
    </source>
</evidence>
<proteinExistence type="predicted"/>
<gene>
    <name evidence="4" type="primary">LOC104587767</name>
</gene>
<sequence length="120" mass="13242">MGSLRPRSLFTVLAAILTLLLLSNSLATFTSIPYGDEGVTWWSSRCVDSPRKLLPVPGNKGEVACKSHDNVSGIKEDRFQILRQSLSPPPPPRPRPPVHQENPRNRGRKETTPPPPPKTS</sequence>
<name>A0A1U7Z9J9_NELNU</name>
<feature type="compositionally biased region" description="Basic and acidic residues" evidence="1">
    <location>
        <begin position="101"/>
        <end position="111"/>
    </location>
</feature>
<dbReference type="GeneID" id="104587767"/>
<dbReference type="RefSeq" id="XP_010243790.1">
    <property type="nucleotide sequence ID" value="XM_010245488.2"/>
</dbReference>
<reference evidence="4" key="1">
    <citation type="submission" date="2025-08" db="UniProtKB">
        <authorList>
            <consortium name="RefSeq"/>
        </authorList>
    </citation>
    <scope>IDENTIFICATION</scope>
</reference>
<dbReference type="KEGG" id="nnu:104587767"/>
<dbReference type="Proteomes" id="UP000189703">
    <property type="component" value="Unplaced"/>
</dbReference>
<organism evidence="3 4">
    <name type="scientific">Nelumbo nucifera</name>
    <name type="common">Sacred lotus</name>
    <dbReference type="NCBI Taxonomy" id="4432"/>
    <lineage>
        <taxon>Eukaryota</taxon>
        <taxon>Viridiplantae</taxon>
        <taxon>Streptophyta</taxon>
        <taxon>Embryophyta</taxon>
        <taxon>Tracheophyta</taxon>
        <taxon>Spermatophyta</taxon>
        <taxon>Magnoliopsida</taxon>
        <taxon>Proteales</taxon>
        <taxon>Nelumbonaceae</taxon>
        <taxon>Nelumbo</taxon>
    </lineage>
</organism>
<protein>
    <submittedName>
        <fullName evidence="4">Uncharacterized protein LOC104587767</fullName>
    </submittedName>
</protein>
<feature type="compositionally biased region" description="Pro residues" evidence="1">
    <location>
        <begin position="87"/>
        <end position="97"/>
    </location>
</feature>
<dbReference type="AlphaFoldDB" id="A0A1U7Z9J9"/>
<feature type="signal peptide" evidence="2">
    <location>
        <begin position="1"/>
        <end position="27"/>
    </location>
</feature>
<evidence type="ECO:0000313" key="3">
    <source>
        <dbReference type="Proteomes" id="UP000189703"/>
    </source>
</evidence>
<accession>A0A1U7Z9J9</accession>
<evidence type="ECO:0000313" key="4">
    <source>
        <dbReference type="RefSeq" id="XP_010243790.1"/>
    </source>
</evidence>
<evidence type="ECO:0000256" key="1">
    <source>
        <dbReference type="SAM" id="MobiDB-lite"/>
    </source>
</evidence>
<keyword evidence="3" id="KW-1185">Reference proteome</keyword>
<keyword evidence="2" id="KW-0732">Signal</keyword>
<feature type="region of interest" description="Disordered" evidence="1">
    <location>
        <begin position="58"/>
        <end position="120"/>
    </location>
</feature>
<feature type="chain" id="PRO_5043399938" evidence="2">
    <location>
        <begin position="28"/>
        <end position="120"/>
    </location>
</feature>